<evidence type="ECO:0000256" key="4">
    <source>
        <dbReference type="ARBA" id="ARBA00023015"/>
    </source>
</evidence>
<sequence>MDDAGSSELPQVGGQRCYWALLSDRLEFLYFDPVLQFHLESQADSLIGKSLLSFVHPDERATAENDLGGVLHEHSFHGSITRVRFLRLSKVRRKLGFSGPYVNPFPSAEKVVLDEFFMAVDITINWVAEGLVLCFIHASVDINPVADNDHLNKSPWTNWCGTPVMSDEEISRLFGRLLEHSPQKWQGQMFQIIANKPERRLLMSWPSGWLPGETNCWKLGDKIDFGQGPHGESSSTCVNPDAKTNCTRRFVVKGQVDAGLEAESIFIPHGSVIFACHKLSPFPPPSPSSVQPSLPSSSSNTSIPFHSAANMGYNSSSTSSYSLPTHPQSSQSTYYDQHQYSLPPLQSTTLPTPTTNYSYHPSQQQHHSSMNAPYSNYSTSSWSTQPTHPSVQSLRGYWSHGSAYDHSQGGPPPLSLNGGHAQHHDNYKPLSPAGYSSYSPTTPNSAGAGTNDDSSPVSASPNSADVVPPPRRRVSPGSREYTRSDGTGPGKEGRSHGNRPAGVQRCSSCKATTSPEWRKGPSGKKELCNACGLRYARSRAKKEGHVPSSGRRRKDKILKPRDSTTPPVAHPTAPAQAVSSYSSPSSVGPYSTSSPPPYGATSSLRRTYPNNSSYDDSFSSGSGSDIYTHRGSLGTPSPSPPAGGNATNGTNNYVHYPTGHHSEHAVHGSAARGYYGSSVPSPLASNPPTTMSSQPCEDENEDDRGVKREALSSPVSLERPYYETTSAREPRSAEYPRYESLSRRVERAYERDFERENRGRELVSG</sequence>
<feature type="compositionally biased region" description="Low complexity" evidence="7">
    <location>
        <begin position="642"/>
        <end position="652"/>
    </location>
</feature>
<keyword evidence="10" id="KW-1185">Reference proteome</keyword>
<feature type="compositionally biased region" description="Basic and acidic residues" evidence="7">
    <location>
        <begin position="516"/>
        <end position="526"/>
    </location>
</feature>
<name>A0ABR2ZTY0_9AGAR</name>
<organism evidence="9 10">
    <name type="scientific">Marasmius tenuissimus</name>
    <dbReference type="NCBI Taxonomy" id="585030"/>
    <lineage>
        <taxon>Eukaryota</taxon>
        <taxon>Fungi</taxon>
        <taxon>Dikarya</taxon>
        <taxon>Basidiomycota</taxon>
        <taxon>Agaricomycotina</taxon>
        <taxon>Agaricomycetes</taxon>
        <taxon>Agaricomycetidae</taxon>
        <taxon>Agaricales</taxon>
        <taxon>Marasmiineae</taxon>
        <taxon>Marasmiaceae</taxon>
        <taxon>Marasmius</taxon>
    </lineage>
</organism>
<evidence type="ECO:0000256" key="7">
    <source>
        <dbReference type="SAM" id="MobiDB-lite"/>
    </source>
</evidence>
<evidence type="ECO:0000256" key="5">
    <source>
        <dbReference type="ARBA" id="ARBA00023163"/>
    </source>
</evidence>
<feature type="compositionally biased region" description="Polar residues" evidence="7">
    <location>
        <begin position="505"/>
        <end position="515"/>
    </location>
</feature>
<dbReference type="Gene3D" id="3.30.450.20">
    <property type="entry name" value="PAS domain"/>
    <property type="match status" value="1"/>
</dbReference>
<gene>
    <name evidence="9" type="ORF">AAF712_008250</name>
</gene>
<dbReference type="PROSITE" id="PS50114">
    <property type="entry name" value="GATA_ZN_FINGER_2"/>
    <property type="match status" value="1"/>
</dbReference>
<dbReference type="InterPro" id="IPR000679">
    <property type="entry name" value="Znf_GATA"/>
</dbReference>
<dbReference type="CDD" id="cd00202">
    <property type="entry name" value="ZnF_GATA"/>
    <property type="match status" value="1"/>
</dbReference>
<feature type="compositionally biased region" description="Polar residues" evidence="7">
    <location>
        <begin position="370"/>
        <end position="393"/>
    </location>
</feature>
<keyword evidence="2 6" id="KW-0863">Zinc-finger</keyword>
<dbReference type="PROSITE" id="PS00344">
    <property type="entry name" value="GATA_ZN_FINGER_1"/>
    <property type="match status" value="1"/>
</dbReference>
<feature type="compositionally biased region" description="Basic and acidic residues" evidence="7">
    <location>
        <begin position="726"/>
        <end position="743"/>
    </location>
</feature>
<feature type="region of interest" description="Disordered" evidence="7">
    <location>
        <begin position="539"/>
        <end position="743"/>
    </location>
</feature>
<evidence type="ECO:0000256" key="2">
    <source>
        <dbReference type="ARBA" id="ARBA00022771"/>
    </source>
</evidence>
<feature type="compositionally biased region" description="Low complexity" evidence="7">
    <location>
        <begin position="612"/>
        <end position="625"/>
    </location>
</feature>
<evidence type="ECO:0000313" key="10">
    <source>
        <dbReference type="Proteomes" id="UP001437256"/>
    </source>
</evidence>
<reference evidence="9 10" key="1">
    <citation type="submission" date="2024-05" db="EMBL/GenBank/DDBJ databases">
        <title>A draft genome resource for the thread blight pathogen Marasmius tenuissimus strain MS-2.</title>
        <authorList>
            <person name="Yulfo-Soto G.E."/>
            <person name="Baruah I.K."/>
            <person name="Amoako-Attah I."/>
            <person name="Bukari Y."/>
            <person name="Meinhardt L.W."/>
            <person name="Bailey B.A."/>
            <person name="Cohen S.P."/>
        </authorList>
    </citation>
    <scope>NUCLEOTIDE SEQUENCE [LARGE SCALE GENOMIC DNA]</scope>
    <source>
        <strain evidence="9 10">MS-2</strain>
    </source>
</reference>
<dbReference type="PANTHER" id="PTHR47172">
    <property type="entry name" value="OS01G0976800 PROTEIN"/>
    <property type="match status" value="1"/>
</dbReference>
<dbReference type="Pfam" id="PF00320">
    <property type="entry name" value="GATA"/>
    <property type="match status" value="1"/>
</dbReference>
<feature type="compositionally biased region" description="Low complexity" evidence="7">
    <location>
        <begin position="564"/>
        <end position="603"/>
    </location>
</feature>
<dbReference type="EMBL" id="JBBXMP010000056">
    <property type="protein sequence ID" value="KAL0064853.1"/>
    <property type="molecule type" value="Genomic_DNA"/>
</dbReference>
<feature type="compositionally biased region" description="Polar residues" evidence="7">
    <location>
        <begin position="678"/>
        <end position="695"/>
    </location>
</feature>
<dbReference type="PANTHER" id="PTHR47172:SF24">
    <property type="entry name" value="GATA ZINC FINGER DOMAIN-CONTAINING PROTEIN 14-RELATED"/>
    <property type="match status" value="1"/>
</dbReference>
<comment type="caution">
    <text evidence="9">The sequence shown here is derived from an EMBL/GenBank/DDBJ whole genome shotgun (WGS) entry which is preliminary data.</text>
</comment>
<evidence type="ECO:0000313" key="9">
    <source>
        <dbReference type="EMBL" id="KAL0064853.1"/>
    </source>
</evidence>
<evidence type="ECO:0000256" key="3">
    <source>
        <dbReference type="ARBA" id="ARBA00022833"/>
    </source>
</evidence>
<feature type="domain" description="GATA-type" evidence="8">
    <location>
        <begin position="504"/>
        <end position="561"/>
    </location>
</feature>
<evidence type="ECO:0000256" key="1">
    <source>
        <dbReference type="ARBA" id="ARBA00022723"/>
    </source>
</evidence>
<dbReference type="Proteomes" id="UP001437256">
    <property type="component" value="Unassembled WGS sequence"/>
</dbReference>
<dbReference type="SUPFAM" id="SSF57716">
    <property type="entry name" value="Glucocorticoid receptor-like (DNA-binding domain)"/>
    <property type="match status" value="1"/>
</dbReference>
<evidence type="ECO:0000256" key="6">
    <source>
        <dbReference type="PROSITE-ProRule" id="PRU00094"/>
    </source>
</evidence>
<dbReference type="SMART" id="SM00401">
    <property type="entry name" value="ZnF_GATA"/>
    <property type="match status" value="1"/>
</dbReference>
<feature type="region of interest" description="Disordered" evidence="7">
    <location>
        <begin position="316"/>
        <end position="526"/>
    </location>
</feature>
<feature type="compositionally biased region" description="Polar residues" evidence="7">
    <location>
        <begin position="323"/>
        <end position="339"/>
    </location>
</feature>
<evidence type="ECO:0000259" key="8">
    <source>
        <dbReference type="PROSITE" id="PS50114"/>
    </source>
</evidence>
<dbReference type="Gene3D" id="3.30.50.10">
    <property type="entry name" value="Erythroid Transcription Factor GATA-1, subunit A"/>
    <property type="match status" value="1"/>
</dbReference>
<keyword evidence="5" id="KW-0804">Transcription</keyword>
<dbReference type="InterPro" id="IPR013088">
    <property type="entry name" value="Znf_NHR/GATA"/>
</dbReference>
<keyword evidence="1" id="KW-0479">Metal-binding</keyword>
<proteinExistence type="predicted"/>
<feature type="compositionally biased region" description="Low complexity" evidence="7">
    <location>
        <begin position="340"/>
        <end position="369"/>
    </location>
</feature>
<keyword evidence="3" id="KW-0862">Zinc</keyword>
<feature type="compositionally biased region" description="Polar residues" evidence="7">
    <location>
        <begin position="434"/>
        <end position="463"/>
    </location>
</feature>
<keyword evidence="4" id="KW-0805">Transcription regulation</keyword>
<accession>A0ABR2ZTY0</accession>
<protein>
    <recommendedName>
        <fullName evidence="8">GATA-type domain-containing protein</fullName>
    </recommendedName>
</protein>